<dbReference type="AlphaFoldDB" id="A0AA96RD98"/>
<keyword evidence="1" id="KW-0732">Signal</keyword>
<sequence>MKIRKFSLALLALSLALPAGASVLHAENHAPASAIGTPLSRVLSTDIVAYVNKLPIPSFNVDGYTAVAAEDLRHYGFEVAWVPAEHKVVIYRSGEKPLSPLPAPSSPLPVGTKIGDVLYTDIQAFYGNTPIPSYNIGGRTAVRLNDLDPFGDLAYDNGSRTLTFTPEALPEAEHAQVQVPLTIQETGSVRLDSIRYGEEVITYKGEEVGLISNGTPLLDVQWMAGKLGYTVSTWADDHLLVQKGPYRFDLSKGASSVPLTWFGGVVQEYPTITPPVESSGRLYAHELDLKQLFGYDYDWHNDTRTLNIEYRDFLVEDWGVTEGLTNYAYKVEAEGFLQGNKLMPELRVGNWLNGSYTSGGATAYQKAENPGALPLYGFGAVTPADLGSNEISVVFSSNQRILYQKSINVDLTMQTVEPIIDWSGPVGHGDFTELSSVNPSKAHQTTEGNLFEVNGQATKKIGSGITFKVEKQQENGEYRFLSQTSAPFEGNDFHTILPLENGKGLYRITAVSLLSYPRGTGSKEIAKWYVEKP</sequence>
<accession>A0AA96RD98</accession>
<dbReference type="Proteomes" id="UP001305702">
    <property type="component" value="Chromosome"/>
</dbReference>
<evidence type="ECO:0000313" key="3">
    <source>
        <dbReference type="Proteomes" id="UP001305702"/>
    </source>
</evidence>
<feature type="signal peptide" evidence="1">
    <location>
        <begin position="1"/>
        <end position="21"/>
    </location>
</feature>
<proteinExistence type="predicted"/>
<dbReference type="KEGG" id="paun:MJA45_14505"/>
<dbReference type="RefSeq" id="WP_315602630.1">
    <property type="nucleotide sequence ID" value="NZ_CP130318.1"/>
</dbReference>
<reference evidence="2 3" key="1">
    <citation type="submission" date="2022-02" db="EMBL/GenBank/DDBJ databases">
        <title>Paenibacillus sp. MBLB1776 Whole Genome Shotgun Sequencing.</title>
        <authorList>
            <person name="Hwang C.Y."/>
            <person name="Cho E.-S."/>
            <person name="Seo M.-J."/>
        </authorList>
    </citation>
    <scope>NUCLEOTIDE SEQUENCE [LARGE SCALE GENOMIC DNA]</scope>
    <source>
        <strain evidence="2 3">MBLB1776</strain>
    </source>
</reference>
<feature type="chain" id="PRO_5041669946" description="Copper amine oxidase-like N-terminal domain-containing protein" evidence="1">
    <location>
        <begin position="22"/>
        <end position="533"/>
    </location>
</feature>
<evidence type="ECO:0000313" key="2">
    <source>
        <dbReference type="EMBL" id="WNQ08863.1"/>
    </source>
</evidence>
<keyword evidence="3" id="KW-1185">Reference proteome</keyword>
<name>A0AA96RD98_9BACL</name>
<evidence type="ECO:0000256" key="1">
    <source>
        <dbReference type="SAM" id="SignalP"/>
    </source>
</evidence>
<protein>
    <recommendedName>
        <fullName evidence="4">Copper amine oxidase-like N-terminal domain-containing protein</fullName>
    </recommendedName>
</protein>
<evidence type="ECO:0008006" key="4">
    <source>
        <dbReference type="Google" id="ProtNLM"/>
    </source>
</evidence>
<organism evidence="2 3">
    <name type="scientific">Paenibacillus aurantius</name>
    <dbReference type="NCBI Taxonomy" id="2918900"/>
    <lineage>
        <taxon>Bacteria</taxon>
        <taxon>Bacillati</taxon>
        <taxon>Bacillota</taxon>
        <taxon>Bacilli</taxon>
        <taxon>Bacillales</taxon>
        <taxon>Paenibacillaceae</taxon>
        <taxon>Paenibacillus</taxon>
    </lineage>
</organism>
<gene>
    <name evidence="2" type="ORF">MJA45_14505</name>
</gene>
<dbReference type="EMBL" id="CP130318">
    <property type="protein sequence ID" value="WNQ08863.1"/>
    <property type="molecule type" value="Genomic_DNA"/>
</dbReference>